<protein>
    <submittedName>
        <fullName evidence="1">Uncharacterized protein</fullName>
    </submittedName>
</protein>
<reference evidence="1" key="1">
    <citation type="submission" date="2023-12" db="EMBL/GenBank/DDBJ databases">
        <title>Genome assembly of Anisodus tanguticus.</title>
        <authorList>
            <person name="Wang Y.-J."/>
        </authorList>
    </citation>
    <scope>NUCLEOTIDE SEQUENCE</scope>
    <source>
        <strain evidence="1">KB-2021</strain>
        <tissue evidence="1">Leaf</tissue>
    </source>
</reference>
<name>A0AAE1VR22_9SOLA</name>
<keyword evidence="2" id="KW-1185">Reference proteome</keyword>
<gene>
    <name evidence="1" type="ORF">RND71_008820</name>
</gene>
<proteinExistence type="predicted"/>
<dbReference type="AlphaFoldDB" id="A0AAE1VR22"/>
<organism evidence="1 2">
    <name type="scientific">Anisodus tanguticus</name>
    <dbReference type="NCBI Taxonomy" id="243964"/>
    <lineage>
        <taxon>Eukaryota</taxon>
        <taxon>Viridiplantae</taxon>
        <taxon>Streptophyta</taxon>
        <taxon>Embryophyta</taxon>
        <taxon>Tracheophyta</taxon>
        <taxon>Spermatophyta</taxon>
        <taxon>Magnoliopsida</taxon>
        <taxon>eudicotyledons</taxon>
        <taxon>Gunneridae</taxon>
        <taxon>Pentapetalae</taxon>
        <taxon>asterids</taxon>
        <taxon>lamiids</taxon>
        <taxon>Solanales</taxon>
        <taxon>Solanaceae</taxon>
        <taxon>Solanoideae</taxon>
        <taxon>Hyoscyameae</taxon>
        <taxon>Anisodus</taxon>
    </lineage>
</organism>
<evidence type="ECO:0000313" key="1">
    <source>
        <dbReference type="EMBL" id="KAK4373436.1"/>
    </source>
</evidence>
<dbReference type="EMBL" id="JAVYJV010000004">
    <property type="protein sequence ID" value="KAK4373436.1"/>
    <property type="molecule type" value="Genomic_DNA"/>
</dbReference>
<dbReference type="Proteomes" id="UP001291623">
    <property type="component" value="Unassembled WGS sequence"/>
</dbReference>
<evidence type="ECO:0000313" key="2">
    <source>
        <dbReference type="Proteomes" id="UP001291623"/>
    </source>
</evidence>
<accession>A0AAE1VR22</accession>
<sequence length="60" mass="7141">MPCQNDNFYLLELANFSMINTWLQSQIAYKFLHIITNSMMNSQSEKICKIHTTDTKLIWK</sequence>
<comment type="caution">
    <text evidence="1">The sequence shown here is derived from an EMBL/GenBank/DDBJ whole genome shotgun (WGS) entry which is preliminary data.</text>
</comment>